<feature type="chain" id="PRO_5034898912" description="Right handed beta helix domain-containing protein" evidence="1">
    <location>
        <begin position="19"/>
        <end position="374"/>
    </location>
</feature>
<organism evidence="2 3">
    <name type="scientific">Pseudoalteromonas peptidolytica F12-50-A1</name>
    <dbReference type="NCBI Taxonomy" id="1315280"/>
    <lineage>
        <taxon>Bacteria</taxon>
        <taxon>Pseudomonadati</taxon>
        <taxon>Pseudomonadota</taxon>
        <taxon>Gammaproteobacteria</taxon>
        <taxon>Alteromonadales</taxon>
        <taxon>Pseudoalteromonadaceae</taxon>
        <taxon>Pseudoalteromonas</taxon>
    </lineage>
</organism>
<reference evidence="2 3" key="1">
    <citation type="submission" date="2015-06" db="EMBL/GenBank/DDBJ databases">
        <title>Genome sequence of Pseudoalteromonas peptidolytica.</title>
        <authorList>
            <person name="Xie B.-B."/>
            <person name="Rong J.-C."/>
            <person name="Qin Q.-L."/>
            <person name="Zhang Y.-Z."/>
        </authorList>
    </citation>
    <scope>NUCLEOTIDE SEQUENCE [LARGE SCALE GENOMIC DNA]</scope>
    <source>
        <strain evidence="2 3">F12-50-A1</strain>
    </source>
</reference>
<keyword evidence="3" id="KW-1185">Reference proteome</keyword>
<dbReference type="AlphaFoldDB" id="A0A8I0N0N0"/>
<dbReference type="InterPro" id="IPR011050">
    <property type="entry name" value="Pectin_lyase_fold/virulence"/>
</dbReference>
<dbReference type="InterPro" id="IPR012334">
    <property type="entry name" value="Pectin_lyas_fold"/>
</dbReference>
<evidence type="ECO:0000313" key="3">
    <source>
        <dbReference type="Proteomes" id="UP000660708"/>
    </source>
</evidence>
<evidence type="ECO:0000313" key="2">
    <source>
        <dbReference type="EMBL" id="MBE0348565.1"/>
    </source>
</evidence>
<accession>A0A8I0N0N0</accession>
<evidence type="ECO:0000256" key="1">
    <source>
        <dbReference type="SAM" id="SignalP"/>
    </source>
</evidence>
<dbReference type="InterPro" id="IPR006626">
    <property type="entry name" value="PbH1"/>
</dbReference>
<name>A0A8I0N0N0_9GAMM</name>
<sequence length="374" mass="41458">MLGMKFLFVIFISFSVSAHSGDNDFLSMIERAESGSTIEIEPGDYDVCSTAYIKNKNDIKIVGVGEVKIRKCNSFNGEYILSVIDSDNVSIDGVSFYGLTDAKYINENTTNIVWGEQGVLFSGTSGSSVENSNFYNFGDAALRITSSRSHYSGEQVNSKNFRAEGNVFYNVTQVTTTHPWSKDFGGTRDIIFKNNLFYEMKGGLKLSSRKGVSNAMVESNIFNFIHGSAMEVNYYSNVVIKDNSFSNVNKFILNVFPNSISNVNEAIDWNGLSFIKNTAFKSRGGIRIVSDVAGELISGKHVSNVIISANKFVDVDMSLYGVSNRHIINFLENEKKFIYSVVKMNSYNTSGDVSLLNVEHSTNVQSLDNVELKL</sequence>
<dbReference type="Proteomes" id="UP000660708">
    <property type="component" value="Unassembled WGS sequence"/>
</dbReference>
<proteinExistence type="predicted"/>
<gene>
    <name evidence="2" type="ORF">PPEP_b0344</name>
</gene>
<dbReference type="Gene3D" id="2.160.20.10">
    <property type="entry name" value="Single-stranded right-handed beta-helix, Pectin lyase-like"/>
    <property type="match status" value="1"/>
</dbReference>
<dbReference type="SMART" id="SM00710">
    <property type="entry name" value="PbH1"/>
    <property type="match status" value="5"/>
</dbReference>
<keyword evidence="1" id="KW-0732">Signal</keyword>
<dbReference type="RefSeq" id="WP_147391488.1">
    <property type="nucleotide sequence ID" value="NZ_AQHF01000034.1"/>
</dbReference>
<feature type="signal peptide" evidence="1">
    <location>
        <begin position="1"/>
        <end position="18"/>
    </location>
</feature>
<comment type="caution">
    <text evidence="2">The sequence shown here is derived from an EMBL/GenBank/DDBJ whole genome shotgun (WGS) entry which is preliminary data.</text>
</comment>
<protein>
    <recommendedName>
        <fullName evidence="4">Right handed beta helix domain-containing protein</fullName>
    </recommendedName>
</protein>
<dbReference type="SUPFAM" id="SSF51126">
    <property type="entry name" value="Pectin lyase-like"/>
    <property type="match status" value="1"/>
</dbReference>
<dbReference type="EMBL" id="AQHF01000034">
    <property type="protein sequence ID" value="MBE0348565.1"/>
    <property type="molecule type" value="Genomic_DNA"/>
</dbReference>
<evidence type="ECO:0008006" key="4">
    <source>
        <dbReference type="Google" id="ProtNLM"/>
    </source>
</evidence>